<feature type="transmembrane region" description="Helical" evidence="5">
    <location>
        <begin position="177"/>
        <end position="196"/>
    </location>
</feature>
<dbReference type="Pfam" id="PF07690">
    <property type="entry name" value="MFS_1"/>
    <property type="match status" value="1"/>
</dbReference>
<dbReference type="RefSeq" id="WP_115665567.1">
    <property type="nucleotide sequence ID" value="NZ_LT991977.1"/>
</dbReference>
<name>A0A375IMK7_9BURK</name>
<evidence type="ECO:0000256" key="1">
    <source>
        <dbReference type="ARBA" id="ARBA00004141"/>
    </source>
</evidence>
<dbReference type="InterPro" id="IPR036259">
    <property type="entry name" value="MFS_trans_sf"/>
</dbReference>
<evidence type="ECO:0000256" key="2">
    <source>
        <dbReference type="ARBA" id="ARBA00022692"/>
    </source>
</evidence>
<feature type="transmembrane region" description="Helical" evidence="5">
    <location>
        <begin position="257"/>
        <end position="278"/>
    </location>
</feature>
<reference evidence="7 8" key="1">
    <citation type="submission" date="2018-01" db="EMBL/GenBank/DDBJ databases">
        <authorList>
            <person name="Gaut B.S."/>
            <person name="Morton B.R."/>
            <person name="Clegg M.T."/>
            <person name="Duvall M.R."/>
        </authorList>
    </citation>
    <scope>NUCLEOTIDE SEQUENCE [LARGE SCALE GENOMIC DNA]</scope>
    <source>
        <strain evidence="7">Cupriavidus taiwanensis LMG 19425</strain>
        <plasmid evidence="8">Plasmid ii</plasmid>
    </source>
</reference>
<proteinExistence type="predicted"/>
<feature type="transmembrane region" description="Helical" evidence="5">
    <location>
        <begin position="379"/>
        <end position="404"/>
    </location>
</feature>
<dbReference type="AlphaFoldDB" id="A0A375IMK7"/>
<evidence type="ECO:0000256" key="4">
    <source>
        <dbReference type="ARBA" id="ARBA00023136"/>
    </source>
</evidence>
<feature type="domain" description="Major facilitator superfamily (MFS) profile" evidence="6">
    <location>
        <begin position="23"/>
        <end position="434"/>
    </location>
</feature>
<feature type="transmembrane region" description="Helical" evidence="5">
    <location>
        <begin position="410"/>
        <end position="429"/>
    </location>
</feature>
<evidence type="ECO:0000313" key="7">
    <source>
        <dbReference type="EMBL" id="SPK75923.1"/>
    </source>
</evidence>
<keyword evidence="4 5" id="KW-0472">Membrane</keyword>
<dbReference type="InterPro" id="IPR011701">
    <property type="entry name" value="MFS"/>
</dbReference>
<feature type="transmembrane region" description="Helical" evidence="5">
    <location>
        <begin position="290"/>
        <end position="313"/>
    </location>
</feature>
<keyword evidence="2 5" id="KW-0812">Transmembrane</keyword>
<dbReference type="EMBL" id="LT991977">
    <property type="protein sequence ID" value="SPK75923.1"/>
    <property type="molecule type" value="Genomic_DNA"/>
</dbReference>
<feature type="transmembrane region" description="Helical" evidence="5">
    <location>
        <begin position="344"/>
        <end position="367"/>
    </location>
</feature>
<dbReference type="InterPro" id="IPR020846">
    <property type="entry name" value="MFS_dom"/>
</dbReference>
<feature type="transmembrane region" description="Helical" evidence="5">
    <location>
        <begin position="118"/>
        <end position="135"/>
    </location>
</feature>
<dbReference type="PANTHER" id="PTHR23508">
    <property type="entry name" value="CARBOXYLIC ACID TRANSPORTER PROTEIN HOMOLOG"/>
    <property type="match status" value="1"/>
</dbReference>
<dbReference type="CDD" id="cd17365">
    <property type="entry name" value="MFS_PcaK_like"/>
    <property type="match status" value="1"/>
</dbReference>
<evidence type="ECO:0000256" key="5">
    <source>
        <dbReference type="SAM" id="Phobius"/>
    </source>
</evidence>
<evidence type="ECO:0000256" key="3">
    <source>
        <dbReference type="ARBA" id="ARBA00022989"/>
    </source>
</evidence>
<feature type="transmembrane region" description="Helical" evidence="5">
    <location>
        <begin position="147"/>
        <end position="165"/>
    </location>
</feature>
<geneLocation type="plasmid" evidence="7">
    <name>II</name>
</geneLocation>
<protein>
    <submittedName>
        <fullName evidence="7">Benzoate transport protein BenK</fullName>
    </submittedName>
</protein>
<dbReference type="SUPFAM" id="SSF103473">
    <property type="entry name" value="MFS general substrate transporter"/>
    <property type="match status" value="1"/>
</dbReference>
<dbReference type="PANTHER" id="PTHR23508:SF10">
    <property type="entry name" value="CARBOXYLIC ACID TRANSPORTER PROTEIN HOMOLOG"/>
    <property type="match status" value="1"/>
</dbReference>
<evidence type="ECO:0000313" key="8">
    <source>
        <dbReference type="Proteomes" id="UP000255505"/>
    </source>
</evidence>
<evidence type="ECO:0000259" key="6">
    <source>
        <dbReference type="PROSITE" id="PS50850"/>
    </source>
</evidence>
<dbReference type="Proteomes" id="UP000255505">
    <property type="component" value="Plasmid II"/>
</dbReference>
<dbReference type="GO" id="GO:0005886">
    <property type="term" value="C:plasma membrane"/>
    <property type="evidence" value="ECO:0007669"/>
    <property type="project" value="TreeGrafter"/>
</dbReference>
<feature type="transmembrane region" description="Helical" evidence="5">
    <location>
        <begin position="88"/>
        <end position="106"/>
    </location>
</feature>
<accession>A0A375IMK7</accession>
<feature type="transmembrane region" description="Helical" evidence="5">
    <location>
        <begin position="320"/>
        <end position="338"/>
    </location>
</feature>
<feature type="transmembrane region" description="Helical" evidence="5">
    <location>
        <begin position="21"/>
        <end position="49"/>
    </location>
</feature>
<keyword evidence="7" id="KW-0614">Plasmid</keyword>
<sequence>MKTEINVQKLAEDARFSRFHAVILFWCVAILVLDGYDLAVVGAALPSIMKEMGVDATKAGFMASSALFGMMVGAIYLGTMAERIGRKLSICICVALFSLFTAAAGLTTDPVTFSVTRFLAGLGIGGVLPVVTAQMGEFAPAKMRARLVTLVFAGYSIGGILVALTGKQLIGTYGWQAVFFVAGLPIFFIPFILWTMPESPALLAKKGRHAELERIARRLAPGLKQDDRYQFFVPSEALASNAPVAALFSQGRALSTLMIWVAFFTGLFMVYALSSWLTKLMALSGYSLGSALNFVLVFNIGAVCGAIGGGWLGDRLNIKHVLVAFYATGAVSLALMGYTKATELLFVLVFVVGASTLGTQLLAYAYAGEFYPGSIRSTGVGFASGIGRLGAIIAPVLIGALVAMKLPLEQNFLAIGVAGLVGTLAVMLIDHRKSAAALNQPEKMTSRAALGSVPAHQPTNH</sequence>
<organism evidence="7 8">
    <name type="scientific">Cupriavidus taiwanensis</name>
    <dbReference type="NCBI Taxonomy" id="164546"/>
    <lineage>
        <taxon>Bacteria</taxon>
        <taxon>Pseudomonadati</taxon>
        <taxon>Pseudomonadota</taxon>
        <taxon>Betaproteobacteria</taxon>
        <taxon>Burkholderiales</taxon>
        <taxon>Burkholderiaceae</taxon>
        <taxon>Cupriavidus</taxon>
    </lineage>
</organism>
<comment type="subcellular location">
    <subcellularLocation>
        <location evidence="1">Membrane</location>
        <topology evidence="1">Multi-pass membrane protein</topology>
    </subcellularLocation>
</comment>
<feature type="transmembrane region" description="Helical" evidence="5">
    <location>
        <begin position="61"/>
        <end position="81"/>
    </location>
</feature>
<keyword evidence="3 5" id="KW-1133">Transmembrane helix</keyword>
<dbReference type="GO" id="GO:0046943">
    <property type="term" value="F:carboxylic acid transmembrane transporter activity"/>
    <property type="evidence" value="ECO:0007669"/>
    <property type="project" value="TreeGrafter"/>
</dbReference>
<dbReference type="PROSITE" id="PS50850">
    <property type="entry name" value="MFS"/>
    <property type="match status" value="1"/>
</dbReference>
<gene>
    <name evidence="7" type="primary">benK</name>
    <name evidence="7" type="ORF">CT19425_MP70083</name>
</gene>
<dbReference type="Gene3D" id="1.20.1250.20">
    <property type="entry name" value="MFS general substrate transporter like domains"/>
    <property type="match status" value="1"/>
</dbReference>